<comment type="caution">
    <text evidence="1">The sequence shown here is derived from an EMBL/GenBank/DDBJ whole genome shotgun (WGS) entry which is preliminary data.</text>
</comment>
<gene>
    <name evidence="1" type="ORF">A4X13_0g5719</name>
</gene>
<protein>
    <submittedName>
        <fullName evidence="1">Uncharacterized protein</fullName>
    </submittedName>
</protein>
<keyword evidence="2" id="KW-1185">Reference proteome</keyword>
<feature type="non-terminal residue" evidence="1">
    <location>
        <position position="42"/>
    </location>
</feature>
<reference evidence="1" key="1">
    <citation type="submission" date="2016-04" db="EMBL/GenBank/DDBJ databases">
        <authorList>
            <person name="Nguyen H.D."/>
            <person name="Samba Siva P."/>
            <person name="Cullis J."/>
            <person name="Levesque C.A."/>
            <person name="Hambleton S."/>
        </authorList>
    </citation>
    <scope>NUCLEOTIDE SEQUENCE</scope>
    <source>
        <strain evidence="1">DAOMC 236416</strain>
    </source>
</reference>
<evidence type="ECO:0000313" key="2">
    <source>
        <dbReference type="Proteomes" id="UP000077521"/>
    </source>
</evidence>
<evidence type="ECO:0000313" key="1">
    <source>
        <dbReference type="EMBL" id="KAE8246594.1"/>
    </source>
</evidence>
<dbReference type="EMBL" id="LWDF02000469">
    <property type="protein sequence ID" value="KAE8246594.1"/>
    <property type="molecule type" value="Genomic_DNA"/>
</dbReference>
<organism evidence="1 2">
    <name type="scientific">Tilletia indica</name>
    <dbReference type="NCBI Taxonomy" id="43049"/>
    <lineage>
        <taxon>Eukaryota</taxon>
        <taxon>Fungi</taxon>
        <taxon>Dikarya</taxon>
        <taxon>Basidiomycota</taxon>
        <taxon>Ustilaginomycotina</taxon>
        <taxon>Exobasidiomycetes</taxon>
        <taxon>Tilletiales</taxon>
        <taxon>Tilletiaceae</taxon>
        <taxon>Tilletia</taxon>
    </lineage>
</organism>
<dbReference type="AlphaFoldDB" id="A0A8T8SSX6"/>
<reference evidence="1" key="2">
    <citation type="journal article" date="2019" name="IMA Fungus">
        <title>Genome sequencing and comparison of five Tilletia species to identify candidate genes for the detection of regulated species infecting wheat.</title>
        <authorList>
            <person name="Nguyen H.D.T."/>
            <person name="Sultana T."/>
            <person name="Kesanakurti P."/>
            <person name="Hambleton S."/>
        </authorList>
    </citation>
    <scope>NUCLEOTIDE SEQUENCE</scope>
    <source>
        <strain evidence="1">DAOMC 236416</strain>
    </source>
</reference>
<accession>A0A8T8SSX6</accession>
<sequence>IDLEGVRKLALVHQLNSEQHRIRLVLRIPQPSSSEATIKLHR</sequence>
<dbReference type="Proteomes" id="UP000077521">
    <property type="component" value="Unassembled WGS sequence"/>
</dbReference>
<proteinExistence type="predicted"/>
<name>A0A8T8SSX6_9BASI</name>